<dbReference type="PANTHER" id="PTHR47566:SF1">
    <property type="entry name" value="PROTEIN NUD1"/>
    <property type="match status" value="1"/>
</dbReference>
<keyword evidence="7" id="KW-1185">Reference proteome</keyword>
<comment type="caution">
    <text evidence="6">The sequence shown here is derived from an EMBL/GenBank/DDBJ whole genome shotgun (WGS) entry which is preliminary data.</text>
</comment>
<evidence type="ECO:0000313" key="6">
    <source>
        <dbReference type="EMBL" id="MBC2846050.1"/>
    </source>
</evidence>
<proteinExistence type="predicted"/>
<dbReference type="SMART" id="SM00364">
    <property type="entry name" value="LRR_BAC"/>
    <property type="match status" value="5"/>
</dbReference>
<evidence type="ECO:0000313" key="7">
    <source>
        <dbReference type="Proteomes" id="UP000533900"/>
    </source>
</evidence>
<feature type="domain" description="Secretion system C-terminal sorting" evidence="5">
    <location>
        <begin position="1816"/>
        <end position="1887"/>
    </location>
</feature>
<organism evidence="6 7">
    <name type="scientific">Winogradskyella flava</name>
    <dbReference type="NCBI Taxonomy" id="1884876"/>
    <lineage>
        <taxon>Bacteria</taxon>
        <taxon>Pseudomonadati</taxon>
        <taxon>Bacteroidota</taxon>
        <taxon>Flavobacteriia</taxon>
        <taxon>Flavobacteriales</taxon>
        <taxon>Flavobacteriaceae</taxon>
        <taxon>Winogradskyella</taxon>
    </lineage>
</organism>
<dbReference type="RefSeq" id="WP_185789766.1">
    <property type="nucleotide sequence ID" value="NZ_JACLCP010000004.1"/>
</dbReference>
<keyword evidence="3" id="KW-0677">Repeat</keyword>
<feature type="signal peptide" evidence="4">
    <location>
        <begin position="1"/>
        <end position="21"/>
    </location>
</feature>
<dbReference type="SUPFAM" id="SSF52058">
    <property type="entry name" value="L domain-like"/>
    <property type="match status" value="6"/>
</dbReference>
<dbReference type="InterPro" id="IPR032675">
    <property type="entry name" value="LRR_dom_sf"/>
</dbReference>
<evidence type="ECO:0000256" key="2">
    <source>
        <dbReference type="ARBA" id="ARBA00022729"/>
    </source>
</evidence>
<dbReference type="InterPro" id="IPR052574">
    <property type="entry name" value="CDIRP"/>
</dbReference>
<dbReference type="Proteomes" id="UP000533900">
    <property type="component" value="Unassembled WGS sequence"/>
</dbReference>
<gene>
    <name evidence="6" type="ORF">H7F21_13165</name>
</gene>
<dbReference type="EMBL" id="JACLCP010000004">
    <property type="protein sequence ID" value="MBC2846050.1"/>
    <property type="molecule type" value="Genomic_DNA"/>
</dbReference>
<reference evidence="6" key="1">
    <citation type="submission" date="2020-08" db="EMBL/GenBank/DDBJ databases">
        <title>Winogradskyella ouciana sp. nov., isolated from the hadal seawater of the Mariana Trench.</title>
        <authorList>
            <person name="He X."/>
        </authorList>
    </citation>
    <scope>NUCLEOTIDE SEQUENCE [LARGE SCALE GENOMIC DNA]</scope>
    <source>
        <strain evidence="6">KCTC 52348</strain>
    </source>
</reference>
<dbReference type="GO" id="GO:0035591">
    <property type="term" value="F:signaling adaptor activity"/>
    <property type="evidence" value="ECO:0007669"/>
    <property type="project" value="TreeGrafter"/>
</dbReference>
<feature type="chain" id="PRO_5032270664" evidence="4">
    <location>
        <begin position="22"/>
        <end position="1890"/>
    </location>
</feature>
<evidence type="ECO:0000256" key="4">
    <source>
        <dbReference type="SAM" id="SignalP"/>
    </source>
</evidence>
<dbReference type="InterPro" id="IPR001611">
    <property type="entry name" value="Leu-rich_rpt"/>
</dbReference>
<dbReference type="Gene3D" id="3.80.10.10">
    <property type="entry name" value="Ribonuclease Inhibitor"/>
    <property type="match status" value="7"/>
</dbReference>
<dbReference type="Pfam" id="PF18962">
    <property type="entry name" value="Por_Secre_tail"/>
    <property type="match status" value="1"/>
</dbReference>
<sequence>MKIKYIISGFLLLLVGSLVNGQTTAIPDANFEYYLETHDAIGNEVPLGDDASMGDGNPNNQLVPTDRISEITILDVGNLGISNLTGIEDFSALENLLCANNQLVSLDISSNTSLLSLVCSSNFLTDLDVVSNLSLESLDCSDNQLQNLNVSNNNALRSLTASNNQIQNIDISNNLELTLLSLSSNRILGELVVSNNTNLESLFCSSNQISILDLTANTLIKNLDVSDNVLTTLDLTTINTVVCPDPQTDPVTVCQDFSAINVSRNLLSSLVVANSYNNLITTFDATDNPDLFCIQIDTGFSPSGWIKDDWAYYSDTICADIYTYVPDDNFEQALIDAGYDDVIDNLVLTDNIDDVTTLNVTNASISSLIGIEDFEVLEILDCSANSIDSIDISANASLLELDASNNNLSDLDVSSNTGLTLLNFAFNAVASIDLSNNLGLALLNCANNGLTTLDISGNIALSNLDCSNNQIENLDMTSNVNLLSLLCNDNNLFALNVNNGNNTALIDLNAINNTSLFCINVDDVAFANAAAGWQKDATANYSLGCGTYLPDDNFEQFLIDQGIDSDGVLNNYVPTADIFDIDILDISNLSIADLTGIEDFQALENLDVSNNALISLYLEDNVLLQVLDCSMNSIESLDLTSNNALTSLFCSNNNLRTLNIENGNNNNLVSFDATSNTTLFCINVDDAIVGNIPMVWQKDDFAAYDGDCINNRFTTIPDPLFEQALIDLEYDDIIDGQVLTSNIEHIQILDVNDEGISDLTGIKDFKALIELDCSGNFLDELDVSDMIFLERLNCSSNYLLTNNIANANGVFNTSGTVSLIELYCASNNLSDLDTSQNINLEVLDCTDNNIATLNIDSNVLLRSLNCSNNALSDLNISNSPNLENVNCDNNQLNNLTTITAVNTTLSQLSCSNNELTDLLVNNYQGLVSLNCSSNALNEIVLSSVTALEYLNLTTNQLIDIDLSNNTNLEELLIAQNDLSQLVLSSNTLLEQLSCGFNEITQLSLGSNILLKVLSSSSNQLTALDLTNNINLIEINVSSNMLSSFILSNNLGSLKRLDISNNQIETGLDLSTMAISACVFQQNQTEFCPETISINIFNNALDFVNIQNGINSDINSFNASGNPNLECIQVDDSDNIPVNWIKDETTEYNEDCNFGETYVPDDNFEQALINLGYDVGPLNDYVPTANIEALVSLDVSGNAITDFTGIEDFIALEALNCSNNNLSELNLSSNINLNDLNCSENQLSQLDLSSNTALVVIDCSSNMLVGIDLIENTTLTELNIANNNFVLFIPSDVPMLQVLDCDNNTIGELDFQQNLNLIELSCQSNALDTLNLQNGENGILTSLNATGNPNLNCIQTDTGTVPVGATWTVDSSAQFAIECFFGQTYVPDDNFEQALIDLGYDSGPLNDYVLTGNIENLAFLNVSGYEISDVTGIEDFISLLSLDIGENLIQTIDLSRNTLLFSLDISYNLIEIIDISVLPNLTTLDVSNNSITELNINNNQSLINLNVSDNLISNIDVSGLFGLEDFSCAFNQITSLDFTQNPNLNILFCQSNLLVGDQLNLQNGNNDNLQIFNAANNPGLGCILVDDPVAIVNNVDGTYDNWVKDNSASYQIICEDADNDGVPNDEDLCPGTTFGAPVDLFGCAIIDLPNNNFMITVTGETCLNSNNGKITIVAQELYNYTVSLFSEDIIEPTGEDFYQEYNFTNDVDIFNLLAATYNMCITIEEWPDYEICYTIVITQPDPLEVFASRTAAGNEVSVDLSGSSSYHIQFNDQTFTTRNSSLTLQLEQGINTLKVSTDLDCQGSYEEKMLFGDDFVVYPNPFNNEVKVFNGLKDEEVYINIYSAIGQLVLSKTFENQGLDMTMDTSSLTSGMYIMSIQTETKTSSHKILKQ</sequence>
<dbReference type="SMART" id="SM00365">
    <property type="entry name" value="LRR_SD22"/>
    <property type="match status" value="9"/>
</dbReference>
<dbReference type="PROSITE" id="PS51450">
    <property type="entry name" value="LRR"/>
    <property type="match status" value="4"/>
</dbReference>
<name>A0A842ISQ0_9FLAO</name>
<evidence type="ECO:0000256" key="1">
    <source>
        <dbReference type="ARBA" id="ARBA00022614"/>
    </source>
</evidence>
<evidence type="ECO:0000259" key="5">
    <source>
        <dbReference type="Pfam" id="PF18962"/>
    </source>
</evidence>
<keyword evidence="1" id="KW-0433">Leucine-rich repeat</keyword>
<accession>A0A842ISQ0</accession>
<dbReference type="PANTHER" id="PTHR47566">
    <property type="match status" value="1"/>
</dbReference>
<keyword evidence="2 4" id="KW-0732">Signal</keyword>
<protein>
    <submittedName>
        <fullName evidence="6">T9SS type A sorting domain-containing protein</fullName>
    </submittedName>
</protein>
<dbReference type="InterPro" id="IPR026444">
    <property type="entry name" value="Secre_tail"/>
</dbReference>
<evidence type="ECO:0000256" key="3">
    <source>
        <dbReference type="ARBA" id="ARBA00022737"/>
    </source>
</evidence>
<dbReference type="NCBIfam" id="TIGR04183">
    <property type="entry name" value="Por_Secre_tail"/>
    <property type="match status" value="1"/>
</dbReference>